<dbReference type="VEuPathDB" id="FungiDB:ASPBRDRAFT_526913"/>
<gene>
    <name evidence="2" type="ORF">ASPBRDRAFT_526913</name>
</gene>
<protein>
    <submittedName>
        <fullName evidence="2">Uncharacterized protein</fullName>
    </submittedName>
</protein>
<organism evidence="2 3">
    <name type="scientific">Aspergillus brasiliensis (strain CBS 101740 / IMI 381727 / IBT 21946)</name>
    <dbReference type="NCBI Taxonomy" id="767769"/>
    <lineage>
        <taxon>Eukaryota</taxon>
        <taxon>Fungi</taxon>
        <taxon>Dikarya</taxon>
        <taxon>Ascomycota</taxon>
        <taxon>Pezizomycotina</taxon>
        <taxon>Eurotiomycetes</taxon>
        <taxon>Eurotiomycetidae</taxon>
        <taxon>Eurotiales</taxon>
        <taxon>Aspergillaceae</taxon>
        <taxon>Aspergillus</taxon>
        <taxon>Aspergillus subgen. Circumdati</taxon>
    </lineage>
</organism>
<keyword evidence="1" id="KW-0472">Membrane</keyword>
<evidence type="ECO:0000313" key="2">
    <source>
        <dbReference type="EMBL" id="OJJ74034.1"/>
    </source>
</evidence>
<proteinExistence type="predicted"/>
<feature type="transmembrane region" description="Helical" evidence="1">
    <location>
        <begin position="27"/>
        <end position="43"/>
    </location>
</feature>
<keyword evidence="1" id="KW-0812">Transmembrane</keyword>
<keyword evidence="1" id="KW-1133">Transmembrane helix</keyword>
<evidence type="ECO:0000256" key="1">
    <source>
        <dbReference type="SAM" id="Phobius"/>
    </source>
</evidence>
<dbReference type="RefSeq" id="XP_067481282.1">
    <property type="nucleotide sequence ID" value="XM_067626935.1"/>
</dbReference>
<keyword evidence="3" id="KW-1185">Reference proteome</keyword>
<evidence type="ECO:0000313" key="3">
    <source>
        <dbReference type="Proteomes" id="UP000184499"/>
    </source>
</evidence>
<accession>A0A1L9UQN3</accession>
<name>A0A1L9UQN3_ASPBC</name>
<dbReference type="Proteomes" id="UP000184499">
    <property type="component" value="Unassembled WGS sequence"/>
</dbReference>
<dbReference type="AlphaFoldDB" id="A0A1L9UQN3"/>
<sequence length="157" mass="17462">MLALIDAEVTACSFRPSRFVIGPLPSVPLYIILGLLGFGKFLCRISDIGINQSLCADLPRLQTLNYLFIHLLGFRASRLRKNGYRVQYVIPVAINATSVYMPIKPIISFGRAFSCSVHSCHMSNTALHDTICPGQMKDLCNRTITINKFNLNNSRIG</sequence>
<dbReference type="GeneID" id="93579423"/>
<reference evidence="3" key="1">
    <citation type="journal article" date="2017" name="Genome Biol.">
        <title>Comparative genomics reveals high biological diversity and specific adaptations in the industrially and medically important fungal genus Aspergillus.</title>
        <authorList>
            <person name="de Vries R.P."/>
            <person name="Riley R."/>
            <person name="Wiebenga A."/>
            <person name="Aguilar-Osorio G."/>
            <person name="Amillis S."/>
            <person name="Uchima C.A."/>
            <person name="Anderluh G."/>
            <person name="Asadollahi M."/>
            <person name="Askin M."/>
            <person name="Barry K."/>
            <person name="Battaglia E."/>
            <person name="Bayram O."/>
            <person name="Benocci T."/>
            <person name="Braus-Stromeyer S.A."/>
            <person name="Caldana C."/>
            <person name="Canovas D."/>
            <person name="Cerqueira G.C."/>
            <person name="Chen F."/>
            <person name="Chen W."/>
            <person name="Choi C."/>
            <person name="Clum A."/>
            <person name="Dos Santos R.A."/>
            <person name="Damasio A.R."/>
            <person name="Diallinas G."/>
            <person name="Emri T."/>
            <person name="Fekete E."/>
            <person name="Flipphi M."/>
            <person name="Freyberg S."/>
            <person name="Gallo A."/>
            <person name="Gournas C."/>
            <person name="Habgood R."/>
            <person name="Hainaut M."/>
            <person name="Harispe M.L."/>
            <person name="Henrissat B."/>
            <person name="Hilden K.S."/>
            <person name="Hope R."/>
            <person name="Hossain A."/>
            <person name="Karabika E."/>
            <person name="Karaffa L."/>
            <person name="Karanyi Z."/>
            <person name="Krasevec N."/>
            <person name="Kuo A."/>
            <person name="Kusch H."/>
            <person name="LaButti K."/>
            <person name="Lagendijk E.L."/>
            <person name="Lapidus A."/>
            <person name="Levasseur A."/>
            <person name="Lindquist E."/>
            <person name="Lipzen A."/>
            <person name="Logrieco A.F."/>
            <person name="MacCabe A."/>
            <person name="Maekelae M.R."/>
            <person name="Malavazi I."/>
            <person name="Melin P."/>
            <person name="Meyer V."/>
            <person name="Mielnichuk N."/>
            <person name="Miskei M."/>
            <person name="Molnar A.P."/>
            <person name="Mule G."/>
            <person name="Ngan C.Y."/>
            <person name="Orejas M."/>
            <person name="Orosz E."/>
            <person name="Ouedraogo J.P."/>
            <person name="Overkamp K.M."/>
            <person name="Park H.-S."/>
            <person name="Perrone G."/>
            <person name="Piumi F."/>
            <person name="Punt P.J."/>
            <person name="Ram A.F."/>
            <person name="Ramon A."/>
            <person name="Rauscher S."/>
            <person name="Record E."/>
            <person name="Riano-Pachon D.M."/>
            <person name="Robert V."/>
            <person name="Roehrig J."/>
            <person name="Ruller R."/>
            <person name="Salamov A."/>
            <person name="Salih N.S."/>
            <person name="Samson R.A."/>
            <person name="Sandor E."/>
            <person name="Sanguinetti M."/>
            <person name="Schuetze T."/>
            <person name="Sepcic K."/>
            <person name="Shelest E."/>
            <person name="Sherlock G."/>
            <person name="Sophianopoulou V."/>
            <person name="Squina F.M."/>
            <person name="Sun H."/>
            <person name="Susca A."/>
            <person name="Todd R.B."/>
            <person name="Tsang A."/>
            <person name="Unkles S.E."/>
            <person name="van de Wiele N."/>
            <person name="van Rossen-Uffink D."/>
            <person name="Oliveira J.V."/>
            <person name="Vesth T.C."/>
            <person name="Visser J."/>
            <person name="Yu J.-H."/>
            <person name="Zhou M."/>
            <person name="Andersen M.R."/>
            <person name="Archer D.B."/>
            <person name="Baker S.E."/>
            <person name="Benoit I."/>
            <person name="Brakhage A.A."/>
            <person name="Braus G.H."/>
            <person name="Fischer R."/>
            <person name="Frisvad J.C."/>
            <person name="Goldman G.H."/>
            <person name="Houbraken J."/>
            <person name="Oakley B."/>
            <person name="Pocsi I."/>
            <person name="Scazzocchio C."/>
            <person name="Seiboth B."/>
            <person name="vanKuyk P.A."/>
            <person name="Wortman J."/>
            <person name="Dyer P.S."/>
            <person name="Grigoriev I.V."/>
        </authorList>
    </citation>
    <scope>NUCLEOTIDE SEQUENCE [LARGE SCALE GENOMIC DNA]</scope>
    <source>
        <strain evidence="3">CBS 101740 / IMI 381727 / IBT 21946</strain>
    </source>
</reference>
<dbReference type="EMBL" id="KV878682">
    <property type="protein sequence ID" value="OJJ74034.1"/>
    <property type="molecule type" value="Genomic_DNA"/>
</dbReference>